<dbReference type="OrthoDB" id="222074at2"/>
<gene>
    <name evidence="1" type="ORF">Pla123a_38930</name>
</gene>
<dbReference type="Proteomes" id="UP000318478">
    <property type="component" value="Unassembled WGS sequence"/>
</dbReference>
<proteinExistence type="predicted"/>
<dbReference type="AlphaFoldDB" id="A0A5C5YCW6"/>
<dbReference type="EMBL" id="SJPO01000010">
    <property type="protein sequence ID" value="TWT73557.1"/>
    <property type="molecule type" value="Genomic_DNA"/>
</dbReference>
<evidence type="ECO:0008006" key="3">
    <source>
        <dbReference type="Google" id="ProtNLM"/>
    </source>
</evidence>
<accession>A0A5C5YCW6</accession>
<evidence type="ECO:0000313" key="1">
    <source>
        <dbReference type="EMBL" id="TWT73557.1"/>
    </source>
</evidence>
<sequence length="892" mass="95948">MDLRSVITVLPCDGLGDFPTHLTERDSATVLHSWTAAWRPELLAATKRLPRVGSAYSPPAVENISGAVLIIPPLSDTRELASWREELAADSESTIQLVEGFEHRDKIIADLAARGLTLTPTGDRWAPEFYALGYAFVQAELLTRALSTGSIISLDELEQRAVSAAQGAVAGDDQQAEAGLRGVYDLLEQARDHSFAVRTYLLDLVLLSDPTRGAGLQQELDEPSPKSYLLTPELCDQLTDAPTVSARLNGECLVATCGDHQLTSLSPAAARRRVQQAVDAVAQHYPNGRPAFAQTHGGVPPRLSAIAKECDAAGLLVAPLDGVRPPAVEERRFAWQNADGEHTETLALAPHNAASAGALLGLGAQLSESLYRDAVSTELFAAWAGHRHELFDDLRRVATRSTLLGRLLTVDQYFSDTLGVAPISVVSDDQLAVFAPSAPSAPRNEEVLAGMAEYAEALVGLDGGPGDVCRSDAGASELATRIGRSVARVKPAGGKPEIRPEGTPEVQPEGRIVVNDRSYSAVVLLGKCVEVGRPCDLTSATLVPDVPALGYRVIGPSDPPTLAKNAPPRATSDGLQNEFFQVLIDPETGGVRSFRTQTKRSNRLSQRIGVRRGPRRVDLPIRVERDEARVLACSADRGATSVAGRLFDLKGGLIARFEQRYYLLARCNRLYVDILLDTTDATTTLDDLCLTSRVALPEEDWLISRGVQWTRLPTHRSSFAATDYVHAAAAEGSVTLAGDRFSEHIRFGGRMLDSLLTREPAGRSFHRLAFGLDEPRPLRVTLDLRSQYAAAAEAGCAAAIGESGWLAHLDCGNVQASRLTTKPLDTGALGLQIDLVETEGRSADVRVRLAKYPKAAFWIAAGGQRGGMLDLVGEAVVVPLSAYESRRIELTW</sequence>
<reference evidence="1 2" key="1">
    <citation type="submission" date="2019-02" db="EMBL/GenBank/DDBJ databases">
        <title>Deep-cultivation of Planctomycetes and their phenomic and genomic characterization uncovers novel biology.</title>
        <authorList>
            <person name="Wiegand S."/>
            <person name="Jogler M."/>
            <person name="Boedeker C."/>
            <person name="Pinto D."/>
            <person name="Vollmers J."/>
            <person name="Rivas-Marin E."/>
            <person name="Kohn T."/>
            <person name="Peeters S.H."/>
            <person name="Heuer A."/>
            <person name="Rast P."/>
            <person name="Oberbeckmann S."/>
            <person name="Bunk B."/>
            <person name="Jeske O."/>
            <person name="Meyerdierks A."/>
            <person name="Storesund J.E."/>
            <person name="Kallscheuer N."/>
            <person name="Luecker S."/>
            <person name="Lage O.M."/>
            <person name="Pohl T."/>
            <person name="Merkel B.J."/>
            <person name="Hornburger P."/>
            <person name="Mueller R.-W."/>
            <person name="Bruemmer F."/>
            <person name="Labrenz M."/>
            <person name="Spormann A.M."/>
            <person name="Op Den Camp H."/>
            <person name="Overmann J."/>
            <person name="Amann R."/>
            <person name="Jetten M.S.M."/>
            <person name="Mascher T."/>
            <person name="Medema M.H."/>
            <person name="Devos D.P."/>
            <person name="Kaster A.-K."/>
            <person name="Ovreas L."/>
            <person name="Rohde M."/>
            <person name="Galperin M.Y."/>
            <person name="Jogler C."/>
        </authorList>
    </citation>
    <scope>NUCLEOTIDE SEQUENCE [LARGE SCALE GENOMIC DNA]</scope>
    <source>
        <strain evidence="1 2">Pla123a</strain>
    </source>
</reference>
<protein>
    <recommendedName>
        <fullName evidence="3">Glycoside hydrolase family 38 N-terminal domain-containing protein</fullName>
    </recommendedName>
</protein>
<name>A0A5C5YCW6_9BACT</name>
<dbReference type="RefSeq" id="WP_146589994.1">
    <property type="nucleotide sequence ID" value="NZ_SJPO01000010.1"/>
</dbReference>
<evidence type="ECO:0000313" key="2">
    <source>
        <dbReference type="Proteomes" id="UP000318478"/>
    </source>
</evidence>
<organism evidence="1 2">
    <name type="scientific">Posidoniimonas polymericola</name>
    <dbReference type="NCBI Taxonomy" id="2528002"/>
    <lineage>
        <taxon>Bacteria</taxon>
        <taxon>Pseudomonadati</taxon>
        <taxon>Planctomycetota</taxon>
        <taxon>Planctomycetia</taxon>
        <taxon>Pirellulales</taxon>
        <taxon>Lacipirellulaceae</taxon>
        <taxon>Posidoniimonas</taxon>
    </lineage>
</organism>
<keyword evidence="2" id="KW-1185">Reference proteome</keyword>
<comment type="caution">
    <text evidence="1">The sequence shown here is derived from an EMBL/GenBank/DDBJ whole genome shotgun (WGS) entry which is preliminary data.</text>
</comment>